<gene>
    <name evidence="1" type="ORF">RPERSI_LOCUS7563</name>
</gene>
<organism evidence="1 2">
    <name type="scientific">Racocetra persica</name>
    <dbReference type="NCBI Taxonomy" id="160502"/>
    <lineage>
        <taxon>Eukaryota</taxon>
        <taxon>Fungi</taxon>
        <taxon>Fungi incertae sedis</taxon>
        <taxon>Mucoromycota</taxon>
        <taxon>Glomeromycotina</taxon>
        <taxon>Glomeromycetes</taxon>
        <taxon>Diversisporales</taxon>
        <taxon>Gigasporaceae</taxon>
        <taxon>Racocetra</taxon>
    </lineage>
</organism>
<dbReference type="EMBL" id="CAJVQC010012932">
    <property type="protein sequence ID" value="CAG8643204.1"/>
    <property type="molecule type" value="Genomic_DNA"/>
</dbReference>
<reference evidence="1" key="1">
    <citation type="submission" date="2021-06" db="EMBL/GenBank/DDBJ databases">
        <authorList>
            <person name="Kallberg Y."/>
            <person name="Tangrot J."/>
            <person name="Rosling A."/>
        </authorList>
    </citation>
    <scope>NUCLEOTIDE SEQUENCE</scope>
    <source>
        <strain evidence="1">MA461A</strain>
    </source>
</reference>
<evidence type="ECO:0000313" key="1">
    <source>
        <dbReference type="EMBL" id="CAG8643204.1"/>
    </source>
</evidence>
<dbReference type="Proteomes" id="UP000789920">
    <property type="component" value="Unassembled WGS sequence"/>
</dbReference>
<sequence>PNIKKDNKDNINKIDTDYIINTLFEKSIAIESSDKETITEFEVINKTIEEKSDINKMLLEYSNNNKEDFKKQYIHSI</sequence>
<keyword evidence="2" id="KW-1185">Reference proteome</keyword>
<comment type="caution">
    <text evidence="1">The sequence shown here is derived from an EMBL/GenBank/DDBJ whole genome shotgun (WGS) entry which is preliminary data.</text>
</comment>
<protein>
    <submittedName>
        <fullName evidence="1">31407_t:CDS:1</fullName>
    </submittedName>
</protein>
<accession>A0ACA9ND92</accession>
<proteinExistence type="predicted"/>
<feature type="non-terminal residue" evidence="1">
    <location>
        <position position="1"/>
    </location>
</feature>
<evidence type="ECO:0000313" key="2">
    <source>
        <dbReference type="Proteomes" id="UP000789920"/>
    </source>
</evidence>
<name>A0ACA9ND92_9GLOM</name>